<comment type="similarity">
    <text evidence="2">Belongs to the crooked-neck family.</text>
</comment>
<accession>A0A0N5AVI3</accession>
<evidence type="ECO:0000256" key="3">
    <source>
        <dbReference type="ARBA" id="ARBA00022664"/>
    </source>
</evidence>
<sequence>MDDLDEMPGNKPLRLPKKAAKVKNKAPAALQITAEQLLREAKERELEIVAPPPKTKISDPEELAEYQRKRRKEFEDNIRKNRNQIANWVKYAKWEENIGEMQRARSVFERSLDVDHRSITLWLQYAELEMRNRQVNHARNIWDRAVEILPRATQFWLKYSYMEELIGNIPGARQVFERWMEWEPPEQAWQTYINFELRYKEVDRARAIWQRFLHIHGHDVKLWIRYAKFEERSGSIPNARSVYERGLEFFGEENLSETLLIAFAQFEERQKEFERARVIYRQQFSYGLDHLPSDRTELFKYYTIHEKKYGERAGIENVIVSKRRHQYEKQISENPFNYDAWFDYIRLLQNEKVDREEMEETFERAIANIPLQPEKRYWRRYIYLWINYFLYEELEANDVERTREIYKTCLQVIPHKKFTFAKIWIMFAHFEIRQLKVQDARKIMGNAIGLCPKEKLFRSYIDLELRLREFDRCRTLYGKFLEYMPENSNTWIKFVELETLLGDIDRARAIFNLAIQQPALDMPEVLWKAYIDFEVNQEEYENARKLYNSLLARTNHIKVWVSLAEFEIHCGNIEAARKVFEKAKNALSNSSKEERLLLLDSWLQFEHRHGDEETINKVSHMMPKKVKKRRQLQTDDGVNAGWEEYFDYIFPDDQTSKGSLKLLEAAQKWKQRFKASESLIEKDEIKKEIDDTENQSTERELKVREDDSDTDIDSDSSTSDTDSDSDSSTTSNSSSASSSSSSTSSDNDDDGDKSKDEKSEANTKNPSTYLGKDTGSKNTSEVYS</sequence>
<keyword evidence="12" id="KW-1185">Reference proteome</keyword>
<dbReference type="Pfam" id="PF23231">
    <property type="entry name" value="HAT_Syf1_CNRKL1_C"/>
    <property type="match status" value="1"/>
</dbReference>
<dbReference type="SUPFAM" id="SSF48452">
    <property type="entry name" value="TPR-like"/>
    <property type="match status" value="2"/>
</dbReference>
<evidence type="ECO:0000259" key="11">
    <source>
        <dbReference type="Pfam" id="PF23233"/>
    </source>
</evidence>
<evidence type="ECO:0000256" key="5">
    <source>
        <dbReference type="ARBA" id="ARBA00022737"/>
    </source>
</evidence>
<dbReference type="FunFam" id="1.25.40.10:FF:000075">
    <property type="entry name" value="Crooked neck pre-mRNA-splicing factor 1"/>
    <property type="match status" value="1"/>
</dbReference>
<dbReference type="InterPro" id="IPR003107">
    <property type="entry name" value="HAT"/>
</dbReference>
<keyword evidence="4" id="KW-0747">Spliceosome</keyword>
<dbReference type="STRING" id="451379.A0A0N5AVI3"/>
<proteinExistence type="inferred from homology"/>
<feature type="region of interest" description="Disordered" evidence="9">
    <location>
        <begin position="1"/>
        <end position="22"/>
    </location>
</feature>
<dbReference type="FunFam" id="1.25.40.10:FF:000306">
    <property type="entry name" value="Cell cycle control protein cwf4"/>
    <property type="match status" value="1"/>
</dbReference>
<feature type="compositionally biased region" description="Low complexity" evidence="9">
    <location>
        <begin position="715"/>
        <end position="745"/>
    </location>
</feature>
<evidence type="ECO:0000256" key="7">
    <source>
        <dbReference type="ARBA" id="ARBA00023242"/>
    </source>
</evidence>
<dbReference type="PANTHER" id="PTHR11246:SF3">
    <property type="entry name" value="CROOKED NECK-LIKE PROTEIN 1"/>
    <property type="match status" value="1"/>
</dbReference>
<dbReference type="InterPro" id="IPR055430">
    <property type="entry name" value="HAT_Syf1_CNRKL1_C"/>
</dbReference>
<dbReference type="GO" id="GO:0071011">
    <property type="term" value="C:precatalytic spliceosome"/>
    <property type="evidence" value="ECO:0007669"/>
    <property type="project" value="TreeGrafter"/>
</dbReference>
<evidence type="ECO:0000256" key="2">
    <source>
        <dbReference type="ARBA" id="ARBA00008644"/>
    </source>
</evidence>
<evidence type="ECO:0000256" key="4">
    <source>
        <dbReference type="ARBA" id="ARBA00022728"/>
    </source>
</evidence>
<evidence type="ECO:0000256" key="9">
    <source>
        <dbReference type="SAM" id="MobiDB-lite"/>
    </source>
</evidence>
<dbReference type="GO" id="GO:0071007">
    <property type="term" value="C:U2-type catalytic step 2 spliceosome"/>
    <property type="evidence" value="ECO:0007669"/>
    <property type="project" value="TreeGrafter"/>
</dbReference>
<keyword evidence="3" id="KW-0507">mRNA processing</keyword>
<dbReference type="Gene3D" id="1.25.40.10">
    <property type="entry name" value="Tetratricopeptide repeat domain"/>
    <property type="match status" value="3"/>
</dbReference>
<keyword evidence="5" id="KW-0677">Repeat</keyword>
<evidence type="ECO:0000256" key="8">
    <source>
        <dbReference type="ARBA" id="ARBA00037040"/>
    </source>
</evidence>
<comment type="function">
    <text evidence="8">Involved in pre-mRNA splicing and cell cycle progression. Required for the spliceosome assembly and initiation of the DNA replication.</text>
</comment>
<reference evidence="13" key="1">
    <citation type="submission" date="2017-02" db="UniProtKB">
        <authorList>
            <consortium name="WormBaseParasite"/>
        </authorList>
    </citation>
    <scope>IDENTIFICATION</scope>
</reference>
<evidence type="ECO:0000313" key="12">
    <source>
        <dbReference type="Proteomes" id="UP000046393"/>
    </source>
</evidence>
<feature type="domain" description="Pre-mRNA-splicing factor Syf1/CRNKL1-like C-terminal HAT-repeats" evidence="10">
    <location>
        <begin position="217"/>
        <end position="545"/>
    </location>
</feature>
<organism evidence="12 13">
    <name type="scientific">Syphacia muris</name>
    <dbReference type="NCBI Taxonomy" id="451379"/>
    <lineage>
        <taxon>Eukaryota</taxon>
        <taxon>Metazoa</taxon>
        <taxon>Ecdysozoa</taxon>
        <taxon>Nematoda</taxon>
        <taxon>Chromadorea</taxon>
        <taxon>Rhabditida</taxon>
        <taxon>Spirurina</taxon>
        <taxon>Oxyuridomorpha</taxon>
        <taxon>Oxyuroidea</taxon>
        <taxon>Oxyuridae</taxon>
        <taxon>Syphacia</taxon>
    </lineage>
</organism>
<comment type="subcellular location">
    <subcellularLocation>
        <location evidence="1">Nucleus</location>
    </subcellularLocation>
</comment>
<dbReference type="SMART" id="SM00386">
    <property type="entry name" value="HAT"/>
    <property type="match status" value="15"/>
</dbReference>
<feature type="domain" description="Pre-mRNA-splicing factor Syf1-like N-terminal HAT-repeats" evidence="11">
    <location>
        <begin position="73"/>
        <end position="216"/>
    </location>
</feature>
<dbReference type="PANTHER" id="PTHR11246">
    <property type="entry name" value="PRE-MRNA SPLICING FACTOR"/>
    <property type="match status" value="1"/>
</dbReference>
<feature type="compositionally biased region" description="Basic and acidic residues" evidence="9">
    <location>
        <begin position="696"/>
        <end position="705"/>
    </location>
</feature>
<evidence type="ECO:0000259" key="10">
    <source>
        <dbReference type="Pfam" id="PF23231"/>
    </source>
</evidence>
<dbReference type="GO" id="GO:0000245">
    <property type="term" value="P:spliceosomal complex assembly"/>
    <property type="evidence" value="ECO:0007669"/>
    <property type="project" value="TreeGrafter"/>
</dbReference>
<feature type="compositionally biased region" description="Basic and acidic residues" evidence="9">
    <location>
        <begin position="752"/>
        <end position="761"/>
    </location>
</feature>
<dbReference type="GO" id="GO:0071014">
    <property type="term" value="C:post-mRNA release spliceosomal complex"/>
    <property type="evidence" value="ECO:0007669"/>
    <property type="project" value="TreeGrafter"/>
</dbReference>
<dbReference type="AlphaFoldDB" id="A0A0N5AVI3"/>
<dbReference type="WBParaSite" id="SMUV_0000890201-mRNA-1">
    <property type="protein sequence ID" value="SMUV_0000890201-mRNA-1"/>
    <property type="gene ID" value="SMUV_0000890201"/>
</dbReference>
<dbReference type="InterPro" id="IPR011990">
    <property type="entry name" value="TPR-like_helical_dom_sf"/>
</dbReference>
<keyword evidence="7" id="KW-0539">Nucleus</keyword>
<dbReference type="FunFam" id="1.25.40.10:FF:000796">
    <property type="entry name" value="Crooked neck pre-mRNA splicing factor 1"/>
    <property type="match status" value="1"/>
</dbReference>
<dbReference type="Proteomes" id="UP000046393">
    <property type="component" value="Unplaced"/>
</dbReference>
<dbReference type="InterPro" id="IPR055433">
    <property type="entry name" value="HAT_Syf1-like_N"/>
</dbReference>
<feature type="region of interest" description="Disordered" evidence="9">
    <location>
        <begin position="690"/>
        <end position="784"/>
    </location>
</feature>
<evidence type="ECO:0000313" key="13">
    <source>
        <dbReference type="WBParaSite" id="SMUV_0000890201-mRNA-1"/>
    </source>
</evidence>
<dbReference type="InterPro" id="IPR045075">
    <property type="entry name" value="Syf1-like"/>
</dbReference>
<dbReference type="Pfam" id="PF23233">
    <property type="entry name" value="HAT_Syf1_CNRKL1_N"/>
    <property type="match status" value="1"/>
</dbReference>
<name>A0A0N5AVI3_9BILA</name>
<protein>
    <submittedName>
        <fullName evidence="13">TPR_REGION domain-containing protein</fullName>
    </submittedName>
</protein>
<evidence type="ECO:0000256" key="6">
    <source>
        <dbReference type="ARBA" id="ARBA00023187"/>
    </source>
</evidence>
<evidence type="ECO:0000256" key="1">
    <source>
        <dbReference type="ARBA" id="ARBA00004123"/>
    </source>
</evidence>
<keyword evidence="6" id="KW-0508">mRNA splicing</keyword>
<dbReference type="GO" id="GO:0000974">
    <property type="term" value="C:Prp19 complex"/>
    <property type="evidence" value="ECO:0007669"/>
    <property type="project" value="TreeGrafter"/>
</dbReference>